<dbReference type="PANTHER" id="PTHR46730:SF4">
    <property type="entry name" value="POLYCYSTIC KIDNEY DISEASE PROTEIN 1-LIKE 1"/>
    <property type="match status" value="1"/>
</dbReference>
<gene>
    <name evidence="7" type="primary">PKD1-L2</name>
    <name evidence="7" type="ORF">Hamer_G025338</name>
</gene>
<dbReference type="InterPro" id="IPR013783">
    <property type="entry name" value="Ig-like_fold"/>
</dbReference>
<evidence type="ECO:0000256" key="3">
    <source>
        <dbReference type="ARBA" id="ARBA00022737"/>
    </source>
</evidence>
<keyword evidence="4" id="KW-1133">Transmembrane helix</keyword>
<accession>A0A8J5JV52</accession>
<organism evidence="7 8">
    <name type="scientific">Homarus americanus</name>
    <name type="common">American lobster</name>
    <dbReference type="NCBI Taxonomy" id="6706"/>
    <lineage>
        <taxon>Eukaryota</taxon>
        <taxon>Metazoa</taxon>
        <taxon>Ecdysozoa</taxon>
        <taxon>Arthropoda</taxon>
        <taxon>Crustacea</taxon>
        <taxon>Multicrustacea</taxon>
        <taxon>Malacostraca</taxon>
        <taxon>Eumalacostraca</taxon>
        <taxon>Eucarida</taxon>
        <taxon>Decapoda</taxon>
        <taxon>Pleocyemata</taxon>
        <taxon>Astacidea</taxon>
        <taxon>Nephropoidea</taxon>
        <taxon>Nephropidae</taxon>
        <taxon>Homarus</taxon>
    </lineage>
</organism>
<keyword evidence="8" id="KW-1185">Reference proteome</keyword>
<sequence>MVLGVKFTSVVVVEVRLESVLLLVNNKTDNVVVQSRRRTLLEALVTPSEALDDAQFFWFIGTHTPDPHHIHSFSYYFSRSGELTVSVLVKNRVSSVRSSEVKVLVVERIEGVRGLANHDSVHSGEHRNYTVLVDHGSHINYTWTFGDISLPVVTHKSTVSHRYRFSGVHTITVRLTSPLGQHIVVRSRVFVLQDSVDCDTPKVLRFYPLDIAVQREVGECAFL</sequence>
<dbReference type="GO" id="GO:0005886">
    <property type="term" value="C:plasma membrane"/>
    <property type="evidence" value="ECO:0007669"/>
    <property type="project" value="TreeGrafter"/>
</dbReference>
<evidence type="ECO:0000256" key="1">
    <source>
        <dbReference type="ARBA" id="ARBA00004141"/>
    </source>
</evidence>
<comment type="caution">
    <text evidence="7">The sequence shown here is derived from an EMBL/GenBank/DDBJ whole genome shotgun (WGS) entry which is preliminary data.</text>
</comment>
<dbReference type="AlphaFoldDB" id="A0A8J5JV52"/>
<proteinExistence type="predicted"/>
<dbReference type="Pfam" id="PF00801">
    <property type="entry name" value="PKD"/>
    <property type="match status" value="1"/>
</dbReference>
<protein>
    <submittedName>
        <fullName evidence="7">Polycystin-1-like 2</fullName>
    </submittedName>
</protein>
<dbReference type="GO" id="GO:0005261">
    <property type="term" value="F:monoatomic cation channel activity"/>
    <property type="evidence" value="ECO:0007669"/>
    <property type="project" value="TreeGrafter"/>
</dbReference>
<dbReference type="SMART" id="SM00089">
    <property type="entry name" value="PKD"/>
    <property type="match status" value="2"/>
</dbReference>
<dbReference type="GO" id="GO:0006816">
    <property type="term" value="P:calcium ion transport"/>
    <property type="evidence" value="ECO:0007669"/>
    <property type="project" value="TreeGrafter"/>
</dbReference>
<reference evidence="7" key="1">
    <citation type="journal article" date="2021" name="Sci. Adv.">
        <title>The American lobster genome reveals insights on longevity, neural, and immune adaptations.</title>
        <authorList>
            <person name="Polinski J.M."/>
            <person name="Zimin A.V."/>
            <person name="Clark K.F."/>
            <person name="Kohn A.B."/>
            <person name="Sadowski N."/>
            <person name="Timp W."/>
            <person name="Ptitsyn A."/>
            <person name="Khanna P."/>
            <person name="Romanova D.Y."/>
            <person name="Williams P."/>
            <person name="Greenwood S.J."/>
            <person name="Moroz L.L."/>
            <person name="Walt D.R."/>
            <person name="Bodnar A.G."/>
        </authorList>
    </citation>
    <scope>NUCLEOTIDE SEQUENCE</scope>
    <source>
        <strain evidence="7">GMGI-L3</strain>
    </source>
</reference>
<dbReference type="Gene3D" id="2.60.40.10">
    <property type="entry name" value="Immunoglobulins"/>
    <property type="match status" value="1"/>
</dbReference>
<comment type="subcellular location">
    <subcellularLocation>
        <location evidence="1">Membrane</location>
        <topology evidence="1">Multi-pass membrane protein</topology>
    </subcellularLocation>
</comment>
<evidence type="ECO:0000256" key="5">
    <source>
        <dbReference type="ARBA" id="ARBA00023136"/>
    </source>
</evidence>
<evidence type="ECO:0000313" key="7">
    <source>
        <dbReference type="EMBL" id="KAG7159744.1"/>
    </source>
</evidence>
<dbReference type="CDD" id="cd00146">
    <property type="entry name" value="PKD"/>
    <property type="match status" value="1"/>
</dbReference>
<dbReference type="InterPro" id="IPR022409">
    <property type="entry name" value="PKD/Chitinase_dom"/>
</dbReference>
<keyword evidence="5" id="KW-0472">Membrane</keyword>
<dbReference type="SUPFAM" id="SSF49299">
    <property type="entry name" value="PKD domain"/>
    <property type="match status" value="1"/>
</dbReference>
<dbReference type="InterPro" id="IPR000601">
    <property type="entry name" value="PKD_dom"/>
</dbReference>
<evidence type="ECO:0000256" key="2">
    <source>
        <dbReference type="ARBA" id="ARBA00022692"/>
    </source>
</evidence>
<evidence type="ECO:0000259" key="6">
    <source>
        <dbReference type="PROSITE" id="PS50093"/>
    </source>
</evidence>
<dbReference type="PANTHER" id="PTHR46730">
    <property type="entry name" value="POLYCYSTIN-1"/>
    <property type="match status" value="1"/>
</dbReference>
<evidence type="ECO:0000313" key="8">
    <source>
        <dbReference type="Proteomes" id="UP000747542"/>
    </source>
</evidence>
<keyword evidence="3" id="KW-0677">Repeat</keyword>
<dbReference type="InterPro" id="IPR035986">
    <property type="entry name" value="PKD_dom_sf"/>
</dbReference>
<name>A0A8J5JV52_HOMAM</name>
<dbReference type="PROSITE" id="PS50093">
    <property type="entry name" value="PKD"/>
    <property type="match status" value="1"/>
</dbReference>
<keyword evidence="2" id="KW-0812">Transmembrane</keyword>
<feature type="domain" description="PKD" evidence="6">
    <location>
        <begin position="136"/>
        <end position="191"/>
    </location>
</feature>
<dbReference type="Proteomes" id="UP000747542">
    <property type="component" value="Unassembled WGS sequence"/>
</dbReference>
<evidence type="ECO:0000256" key="4">
    <source>
        <dbReference type="ARBA" id="ARBA00022989"/>
    </source>
</evidence>
<dbReference type="EMBL" id="JAHLQT010032430">
    <property type="protein sequence ID" value="KAG7159744.1"/>
    <property type="molecule type" value="Genomic_DNA"/>
</dbReference>